<dbReference type="AlphaFoldDB" id="L7JTQ2"/>
<organism evidence="3 4">
    <name type="scientific">Trachipleistophora hominis</name>
    <name type="common">Microsporidian parasite</name>
    <dbReference type="NCBI Taxonomy" id="72359"/>
    <lineage>
        <taxon>Eukaryota</taxon>
        <taxon>Fungi</taxon>
        <taxon>Fungi incertae sedis</taxon>
        <taxon>Microsporidia</taxon>
        <taxon>Pleistophoridae</taxon>
        <taxon>Trachipleistophora</taxon>
    </lineage>
</organism>
<protein>
    <submittedName>
        <fullName evidence="3">Gamma-tubulin complex, DGRIP91/SPC98 component</fullName>
    </submittedName>
</protein>
<dbReference type="Proteomes" id="UP000011185">
    <property type="component" value="Unassembled WGS sequence"/>
</dbReference>
<keyword evidence="4" id="KW-1185">Reference proteome</keyword>
<dbReference type="OrthoDB" id="2196203at2759"/>
<evidence type="ECO:0000259" key="2">
    <source>
        <dbReference type="Pfam" id="PF17681"/>
    </source>
</evidence>
<dbReference type="InParanoid" id="L7JTQ2"/>
<dbReference type="InterPro" id="IPR041470">
    <property type="entry name" value="GCP_N"/>
</dbReference>
<gene>
    <name evidence="3" type="ORF">THOM_2393</name>
</gene>
<name>L7JTQ2_TRAHO</name>
<sequence length="354" mass="41625">MLEEVHFQKSFNLGYNLTKNEDPMEEKLNLLVEEFFKIHNTKAEESFLKYLRLYLEPSQDITLSTNDVLSITKKYNLDVNLSIFSPMEVKLIYIFCKLASIRRKRPKIVQKSKINLKRIALGLETVENYKLNMEQDEILGILQNNAFIYTKFKNVTDGQTMSQLHFYKIAKDKVKEFEMQVLILDEEDILLFYVQLKPYIKTFILLDQINSHFQDTKNPYNFLKFYSRDFFTKEDTLIYNIVSSCTKQLNINLNEWLVKGQFTDYAREFFITKNTNDFWLSYNVDTGMLPFFISAEIAQKILYIGKVSNLLVRISSVYEADYSKQATNNLEIVNDGRNILETRPHCTKGGKCSV</sequence>
<keyword evidence="1" id="KW-0493">Microtubule</keyword>
<proteinExistence type="predicted"/>
<evidence type="ECO:0000256" key="1">
    <source>
        <dbReference type="ARBA" id="ARBA00022701"/>
    </source>
</evidence>
<accession>L7JTQ2</accession>
<dbReference type="STRING" id="72359.L7JTQ2"/>
<dbReference type="HOGENOM" id="CLU_783436_0_0_1"/>
<evidence type="ECO:0000313" key="4">
    <source>
        <dbReference type="Proteomes" id="UP000011185"/>
    </source>
</evidence>
<feature type="non-terminal residue" evidence="3">
    <location>
        <position position="354"/>
    </location>
</feature>
<dbReference type="EMBL" id="JH994031">
    <property type="protein sequence ID" value="ELQ74670.1"/>
    <property type="molecule type" value="Genomic_DNA"/>
</dbReference>
<reference evidence="3 4" key="1">
    <citation type="journal article" date="2012" name="PLoS Pathog.">
        <title>The genome of the obligate intracellular parasite Trachipleistophora hominis: new insights into microsporidian genome dynamics and reductive evolution.</title>
        <authorList>
            <person name="Heinz E."/>
            <person name="Williams T.A."/>
            <person name="Nakjang S."/>
            <person name="Noel C.J."/>
            <person name="Swan D.C."/>
            <person name="Goldberg A.V."/>
            <person name="Harris S.R."/>
            <person name="Weinmaier T."/>
            <person name="Markert S."/>
            <person name="Becher D."/>
            <person name="Bernhardt J."/>
            <person name="Dagan T."/>
            <person name="Hacker C."/>
            <person name="Lucocq J.M."/>
            <person name="Schweder T."/>
            <person name="Rattei T."/>
            <person name="Hall N."/>
            <person name="Hirt R.P."/>
            <person name="Embley T.M."/>
        </authorList>
    </citation>
    <scope>NUCLEOTIDE SEQUENCE [LARGE SCALE GENOMIC DNA]</scope>
</reference>
<feature type="domain" description="Gamma tubulin complex component protein N-terminal" evidence="2">
    <location>
        <begin position="192"/>
        <end position="315"/>
    </location>
</feature>
<dbReference type="Pfam" id="PF17681">
    <property type="entry name" value="GCP_N_terminal"/>
    <property type="match status" value="1"/>
</dbReference>
<dbReference type="VEuPathDB" id="MicrosporidiaDB:THOM_2393"/>
<evidence type="ECO:0000313" key="3">
    <source>
        <dbReference type="EMBL" id="ELQ74670.1"/>
    </source>
</evidence>
<dbReference type="GO" id="GO:0005874">
    <property type="term" value="C:microtubule"/>
    <property type="evidence" value="ECO:0007669"/>
    <property type="project" value="UniProtKB-KW"/>
</dbReference>